<dbReference type="EMBL" id="MFGX01000024">
    <property type="protein sequence ID" value="OGF56872.1"/>
    <property type="molecule type" value="Genomic_DNA"/>
</dbReference>
<evidence type="ECO:0000313" key="2">
    <source>
        <dbReference type="Proteomes" id="UP000179157"/>
    </source>
</evidence>
<reference evidence="1 2" key="1">
    <citation type="journal article" date="2016" name="Nat. Commun.">
        <title>Thousands of microbial genomes shed light on interconnected biogeochemical processes in an aquifer system.</title>
        <authorList>
            <person name="Anantharaman K."/>
            <person name="Brown C.T."/>
            <person name="Hug L.A."/>
            <person name="Sharon I."/>
            <person name="Castelle C.J."/>
            <person name="Probst A.J."/>
            <person name="Thomas B.C."/>
            <person name="Singh A."/>
            <person name="Wilkins M.J."/>
            <person name="Karaoz U."/>
            <person name="Brodie E.L."/>
            <person name="Williams K.H."/>
            <person name="Hubbard S.S."/>
            <person name="Banfield J.F."/>
        </authorList>
    </citation>
    <scope>NUCLEOTIDE SEQUENCE [LARGE SCALE GENOMIC DNA]</scope>
    <source>
        <strain evidence="2">RBG_16_55_9</strain>
    </source>
</reference>
<gene>
    <name evidence="1" type="ORF">A2Z21_08850</name>
</gene>
<proteinExistence type="predicted"/>
<dbReference type="Proteomes" id="UP000179157">
    <property type="component" value="Unassembled WGS sequence"/>
</dbReference>
<dbReference type="AlphaFoldDB" id="A0A1F5V0C5"/>
<name>A0A1F5V0C5_FRAXR</name>
<evidence type="ECO:0000313" key="1">
    <source>
        <dbReference type="EMBL" id="OGF56872.1"/>
    </source>
</evidence>
<comment type="caution">
    <text evidence="1">The sequence shown here is derived from an EMBL/GenBank/DDBJ whole genome shotgun (WGS) entry which is preliminary data.</text>
</comment>
<protein>
    <submittedName>
        <fullName evidence="1">Uncharacterized protein</fullName>
    </submittedName>
</protein>
<dbReference type="STRING" id="1817864.A2Z21_08850"/>
<sequence length="73" mass="8346">MIDILKKIIPGDFCTGCFSGLYNYINPLNIQGKPYRYAKWLDEFIRLNGVEMPEMKEEEEVLLKEQAGGGEST</sequence>
<accession>A0A1F5V0C5</accession>
<organism evidence="1 2">
    <name type="scientific">Fraserbacteria sp. (strain RBG_16_55_9)</name>
    <dbReference type="NCBI Taxonomy" id="1817864"/>
    <lineage>
        <taxon>Bacteria</taxon>
        <taxon>Candidatus Fraseribacteriota</taxon>
    </lineage>
</organism>